<feature type="transmembrane region" description="Helical" evidence="1">
    <location>
        <begin position="115"/>
        <end position="138"/>
    </location>
</feature>
<sequence length="836" mass="89581">MTRSKDEATDRQLHRLVGLVALLAVVVLGDLTRQFVSRDVHPPSPALLAALVLIAVVARLASVRVRLRTTHFSINWSLAACVLALSTTSVPWAVMTATAGILIAYVALRRKPIQILFAASKAVVGTAAGGAVLTAFGMHAPTDPPLDNIGAVIAAYFATEIVDELLGNPVVARANRTPVWQLFVSYWDVRAMSLAARFAMVMLSLAIITFNSALLLSLPPLAFSLHLWNAQRMRARAESETWQRLASATEGINDVDLDRVLRLGVTRAAELFSAEQVDIEIQLRDAARLVRGDGAGIIVDGAALSAADGLPHAIAVALKGNDDTTRLGELRLRFRGEVKLSEREQYTLRTFASALSTALRNAAAYTELERIAAEHAHAAAHDALTGLTNRRALLDQGGTMLARRSEHGVMALLLIDLNHFKEINDTLGHAAGDLVIIAAAHRLLAAAGPDDLVARLGGDEFAVLLTGLPAPAVASHRAEALLAALHHPVDIEGMRVGMEASGGVAVATGTSGMVELLRRADVAMYQAKRAGERVAVYTRRRDSVEVGRRTRDGERVTTTLDRPFAVSFQPIVDLATGEVIAAEALARWRDGARRPDDPQAMLEAVDRGSLLPEMRAAVLDLALLSAANWRDAGFDIPVAVNIAPHSLLDARFPELVLSRIACHELSPDRLILELTEALATTQLEVVGGVLRTLRTAGVRLALDDFGDGAASLSMLSQLPVHQIKIAPEFVHRVSSSDEAKAVVRSSVELGRSLNVAIMAEGIETERQRRDLWELGCAAGQGQLFGRPMPASRLLGALHRGCAGRPGALAEPLHNEGSVVRIPTARRASPRGDRLPH</sequence>
<dbReference type="Pfam" id="PF00990">
    <property type="entry name" value="GGDEF"/>
    <property type="match status" value="1"/>
</dbReference>
<dbReference type="CDD" id="cd01948">
    <property type="entry name" value="EAL"/>
    <property type="match status" value="1"/>
</dbReference>
<gene>
    <name evidence="4" type="ORF">GCM10010201_03580</name>
</gene>
<dbReference type="SMART" id="SM00267">
    <property type="entry name" value="GGDEF"/>
    <property type="match status" value="1"/>
</dbReference>
<dbReference type="NCBIfam" id="TIGR00254">
    <property type="entry name" value="GGDEF"/>
    <property type="match status" value="1"/>
</dbReference>
<evidence type="ECO:0000259" key="2">
    <source>
        <dbReference type="PROSITE" id="PS50883"/>
    </source>
</evidence>
<feature type="transmembrane region" description="Helical" evidence="1">
    <location>
        <begin position="198"/>
        <end position="228"/>
    </location>
</feature>
<evidence type="ECO:0000313" key="5">
    <source>
        <dbReference type="Proteomes" id="UP001499978"/>
    </source>
</evidence>
<dbReference type="InterPro" id="IPR043128">
    <property type="entry name" value="Rev_trsase/Diguanyl_cyclase"/>
</dbReference>
<dbReference type="Gene3D" id="3.20.20.450">
    <property type="entry name" value="EAL domain"/>
    <property type="match status" value="1"/>
</dbReference>
<dbReference type="PANTHER" id="PTHR33121">
    <property type="entry name" value="CYCLIC DI-GMP PHOSPHODIESTERASE PDEF"/>
    <property type="match status" value="1"/>
</dbReference>
<feature type="domain" description="EAL" evidence="2">
    <location>
        <begin position="543"/>
        <end position="801"/>
    </location>
</feature>
<evidence type="ECO:0000313" key="4">
    <source>
        <dbReference type="EMBL" id="GAA2511807.1"/>
    </source>
</evidence>
<dbReference type="PROSITE" id="PS50883">
    <property type="entry name" value="EAL"/>
    <property type="match status" value="1"/>
</dbReference>
<evidence type="ECO:0000259" key="3">
    <source>
        <dbReference type="PROSITE" id="PS50887"/>
    </source>
</evidence>
<feature type="transmembrane region" description="Helical" evidence="1">
    <location>
        <begin position="44"/>
        <end position="62"/>
    </location>
</feature>
<comment type="caution">
    <text evidence="4">The sequence shown here is derived from an EMBL/GenBank/DDBJ whole genome shotgun (WGS) entry which is preliminary data.</text>
</comment>
<dbReference type="SMART" id="SM00052">
    <property type="entry name" value="EAL"/>
    <property type="match status" value="1"/>
</dbReference>
<accession>A0ABP6A7B4</accession>
<organism evidence="4 5">
    <name type="scientific">Pilimelia columellifera subsp. columellifera</name>
    <dbReference type="NCBI Taxonomy" id="706583"/>
    <lineage>
        <taxon>Bacteria</taxon>
        <taxon>Bacillati</taxon>
        <taxon>Actinomycetota</taxon>
        <taxon>Actinomycetes</taxon>
        <taxon>Micromonosporales</taxon>
        <taxon>Micromonosporaceae</taxon>
        <taxon>Pilimelia</taxon>
    </lineage>
</organism>
<feature type="domain" description="GGDEF" evidence="3">
    <location>
        <begin position="408"/>
        <end position="540"/>
    </location>
</feature>
<evidence type="ECO:0008006" key="6">
    <source>
        <dbReference type="Google" id="ProtNLM"/>
    </source>
</evidence>
<dbReference type="PANTHER" id="PTHR33121:SF70">
    <property type="entry name" value="SIGNALING PROTEIN YKOW"/>
    <property type="match status" value="1"/>
</dbReference>
<dbReference type="SUPFAM" id="SSF141868">
    <property type="entry name" value="EAL domain-like"/>
    <property type="match status" value="1"/>
</dbReference>
<name>A0ABP6A7B4_9ACTN</name>
<keyword evidence="5" id="KW-1185">Reference proteome</keyword>
<dbReference type="CDD" id="cd01949">
    <property type="entry name" value="GGDEF"/>
    <property type="match status" value="1"/>
</dbReference>
<keyword evidence="1" id="KW-0812">Transmembrane</keyword>
<dbReference type="InterPro" id="IPR035919">
    <property type="entry name" value="EAL_sf"/>
</dbReference>
<dbReference type="EMBL" id="BAAARY010000001">
    <property type="protein sequence ID" value="GAA2511807.1"/>
    <property type="molecule type" value="Genomic_DNA"/>
</dbReference>
<dbReference type="InterPro" id="IPR050706">
    <property type="entry name" value="Cyclic-di-GMP_PDE-like"/>
</dbReference>
<dbReference type="InterPro" id="IPR000160">
    <property type="entry name" value="GGDEF_dom"/>
</dbReference>
<dbReference type="SUPFAM" id="SSF55073">
    <property type="entry name" value="Nucleotide cyclase"/>
    <property type="match status" value="1"/>
</dbReference>
<keyword evidence="1" id="KW-1133">Transmembrane helix</keyword>
<protein>
    <recommendedName>
        <fullName evidence="6">Diguanylate cyclase/phosphodiesterase</fullName>
    </recommendedName>
</protein>
<evidence type="ECO:0000256" key="1">
    <source>
        <dbReference type="SAM" id="Phobius"/>
    </source>
</evidence>
<keyword evidence="1" id="KW-0472">Membrane</keyword>
<dbReference type="Pfam" id="PF00563">
    <property type="entry name" value="EAL"/>
    <property type="match status" value="1"/>
</dbReference>
<reference evidence="5" key="1">
    <citation type="journal article" date="2019" name="Int. J. Syst. Evol. Microbiol.">
        <title>The Global Catalogue of Microorganisms (GCM) 10K type strain sequencing project: providing services to taxonomists for standard genome sequencing and annotation.</title>
        <authorList>
            <consortium name="The Broad Institute Genomics Platform"/>
            <consortium name="The Broad Institute Genome Sequencing Center for Infectious Disease"/>
            <person name="Wu L."/>
            <person name="Ma J."/>
        </authorList>
    </citation>
    <scope>NUCLEOTIDE SEQUENCE [LARGE SCALE GENOMIC DNA]</scope>
    <source>
        <strain evidence="5">JCM 3367</strain>
    </source>
</reference>
<feature type="transmembrane region" description="Helical" evidence="1">
    <location>
        <begin position="92"/>
        <end position="108"/>
    </location>
</feature>
<feature type="transmembrane region" description="Helical" evidence="1">
    <location>
        <begin position="69"/>
        <end position="86"/>
    </location>
</feature>
<dbReference type="InterPro" id="IPR001633">
    <property type="entry name" value="EAL_dom"/>
</dbReference>
<proteinExistence type="predicted"/>
<dbReference type="Proteomes" id="UP001499978">
    <property type="component" value="Unassembled WGS sequence"/>
</dbReference>
<dbReference type="InterPro" id="IPR029787">
    <property type="entry name" value="Nucleotide_cyclase"/>
</dbReference>
<dbReference type="Gene3D" id="3.30.70.270">
    <property type="match status" value="1"/>
</dbReference>
<dbReference type="PROSITE" id="PS50887">
    <property type="entry name" value="GGDEF"/>
    <property type="match status" value="1"/>
</dbReference>
<feature type="transmembrane region" description="Helical" evidence="1">
    <location>
        <begin position="12"/>
        <end position="32"/>
    </location>
</feature>
<dbReference type="RefSeq" id="WP_344167113.1">
    <property type="nucleotide sequence ID" value="NZ_BAAARY010000001.1"/>
</dbReference>